<evidence type="ECO:0000313" key="2">
    <source>
        <dbReference type="Proteomes" id="UP000276133"/>
    </source>
</evidence>
<accession>A0A3M7QWL9</accession>
<proteinExistence type="predicted"/>
<comment type="caution">
    <text evidence="1">The sequence shown here is derived from an EMBL/GenBank/DDBJ whole genome shotgun (WGS) entry which is preliminary data.</text>
</comment>
<evidence type="ECO:0000313" key="1">
    <source>
        <dbReference type="EMBL" id="RNA15609.1"/>
    </source>
</evidence>
<dbReference type="EMBL" id="REGN01004919">
    <property type="protein sequence ID" value="RNA15609.1"/>
    <property type="molecule type" value="Genomic_DNA"/>
</dbReference>
<name>A0A3M7QWL9_BRAPC</name>
<reference evidence="1 2" key="1">
    <citation type="journal article" date="2018" name="Sci. Rep.">
        <title>Genomic signatures of local adaptation to the degree of environmental predictability in rotifers.</title>
        <authorList>
            <person name="Franch-Gras L."/>
            <person name="Hahn C."/>
            <person name="Garcia-Roger E.M."/>
            <person name="Carmona M.J."/>
            <person name="Serra M."/>
            <person name="Gomez A."/>
        </authorList>
    </citation>
    <scope>NUCLEOTIDE SEQUENCE [LARGE SCALE GENOMIC DNA]</scope>
    <source>
        <strain evidence="1">HYR1</strain>
    </source>
</reference>
<protein>
    <submittedName>
        <fullName evidence="1">Uncharacterized protein</fullName>
    </submittedName>
</protein>
<keyword evidence="2" id="KW-1185">Reference proteome</keyword>
<dbReference type="Proteomes" id="UP000276133">
    <property type="component" value="Unassembled WGS sequence"/>
</dbReference>
<gene>
    <name evidence="1" type="ORF">BpHYR1_015883</name>
</gene>
<sequence length="59" mass="7249">MKKLIFFLQYNFKTTPFMMCKIEIYMMENTLNEKSRSKKKCLLFVLFNVYLNFVTLSEF</sequence>
<organism evidence="1 2">
    <name type="scientific">Brachionus plicatilis</name>
    <name type="common">Marine rotifer</name>
    <name type="synonym">Brachionus muelleri</name>
    <dbReference type="NCBI Taxonomy" id="10195"/>
    <lineage>
        <taxon>Eukaryota</taxon>
        <taxon>Metazoa</taxon>
        <taxon>Spiralia</taxon>
        <taxon>Gnathifera</taxon>
        <taxon>Rotifera</taxon>
        <taxon>Eurotatoria</taxon>
        <taxon>Monogononta</taxon>
        <taxon>Pseudotrocha</taxon>
        <taxon>Ploima</taxon>
        <taxon>Brachionidae</taxon>
        <taxon>Brachionus</taxon>
    </lineage>
</organism>
<dbReference type="AlphaFoldDB" id="A0A3M7QWL9"/>